<dbReference type="Proteomes" id="UP001305779">
    <property type="component" value="Unassembled WGS sequence"/>
</dbReference>
<dbReference type="PANTHER" id="PTHR42085">
    <property type="entry name" value="F-BOX DOMAIN-CONTAINING PROTEIN"/>
    <property type="match status" value="1"/>
</dbReference>
<organism evidence="1 2">
    <name type="scientific">Zasmidium cellare</name>
    <name type="common">Wine cellar mold</name>
    <name type="synonym">Racodium cellare</name>
    <dbReference type="NCBI Taxonomy" id="395010"/>
    <lineage>
        <taxon>Eukaryota</taxon>
        <taxon>Fungi</taxon>
        <taxon>Dikarya</taxon>
        <taxon>Ascomycota</taxon>
        <taxon>Pezizomycotina</taxon>
        <taxon>Dothideomycetes</taxon>
        <taxon>Dothideomycetidae</taxon>
        <taxon>Mycosphaerellales</taxon>
        <taxon>Mycosphaerellaceae</taxon>
        <taxon>Zasmidium</taxon>
    </lineage>
</organism>
<dbReference type="InterPro" id="IPR038883">
    <property type="entry name" value="AN11006-like"/>
</dbReference>
<accession>A0ABR0EWD1</accession>
<comment type="caution">
    <text evidence="1">The sequence shown here is derived from an EMBL/GenBank/DDBJ whole genome shotgun (WGS) entry which is preliminary data.</text>
</comment>
<gene>
    <name evidence="1" type="ORF">PRZ48_003533</name>
</gene>
<evidence type="ECO:0000313" key="1">
    <source>
        <dbReference type="EMBL" id="KAK4505570.1"/>
    </source>
</evidence>
<dbReference type="PANTHER" id="PTHR42085:SF1">
    <property type="entry name" value="F-BOX DOMAIN-CONTAINING PROTEIN"/>
    <property type="match status" value="1"/>
</dbReference>
<proteinExistence type="predicted"/>
<sequence length="190" mass="21672">MAPSRLLALPAELRNEIFEYALQEEYPLGAGASYNLSTLAPKVFGGDAAKQGTQPPLLQVSRQIRRETLALFYQLNTFIMAVHYRKARAEVDRWIDYISTQSNISMHLKNVTIKHRFGILDFRGTIDLDLEKFMIAGPKLWYNSIPPLIRKEVESIIDEVHEAERTHETIVETLRRLVDVLGVDPPTITP</sequence>
<keyword evidence="2" id="KW-1185">Reference proteome</keyword>
<evidence type="ECO:0000313" key="2">
    <source>
        <dbReference type="Proteomes" id="UP001305779"/>
    </source>
</evidence>
<name>A0ABR0EWD1_ZASCE</name>
<protein>
    <submittedName>
        <fullName evidence="1">Uncharacterized protein</fullName>
    </submittedName>
</protein>
<reference evidence="1 2" key="1">
    <citation type="journal article" date="2023" name="G3 (Bethesda)">
        <title>A chromosome-level genome assembly of Zasmidium syzygii isolated from banana leaves.</title>
        <authorList>
            <person name="van Westerhoven A.C."/>
            <person name="Mehrabi R."/>
            <person name="Talebi R."/>
            <person name="Steentjes M.B.F."/>
            <person name="Corcolon B."/>
            <person name="Chong P.A."/>
            <person name="Kema G.H.J."/>
            <person name="Seidl M.F."/>
        </authorList>
    </citation>
    <scope>NUCLEOTIDE SEQUENCE [LARGE SCALE GENOMIC DNA]</scope>
    <source>
        <strain evidence="1 2">P124</strain>
    </source>
</reference>
<dbReference type="EMBL" id="JAXOVC010000002">
    <property type="protein sequence ID" value="KAK4505570.1"/>
    <property type="molecule type" value="Genomic_DNA"/>
</dbReference>